<dbReference type="GO" id="GO:0003887">
    <property type="term" value="F:DNA-directed DNA polymerase activity"/>
    <property type="evidence" value="ECO:0007669"/>
    <property type="project" value="UniProtKB-EC"/>
</dbReference>
<keyword evidence="3" id="KW-1185">Reference proteome</keyword>
<dbReference type="Gene3D" id="3.40.50.300">
    <property type="entry name" value="P-loop containing nucleotide triphosphate hydrolases"/>
    <property type="match status" value="1"/>
</dbReference>
<keyword evidence="2" id="KW-0548">Nucleotidyltransferase</keyword>
<feature type="region of interest" description="Disordered" evidence="1">
    <location>
        <begin position="111"/>
        <end position="130"/>
    </location>
</feature>
<evidence type="ECO:0000313" key="2">
    <source>
        <dbReference type="EMBL" id="UXH76730.1"/>
    </source>
</evidence>
<dbReference type="EC" id="2.7.7.7" evidence="2"/>
<protein>
    <submittedName>
        <fullName evidence="2">DNA polymerase III subunit delta</fullName>
        <ecNumber evidence="2">2.7.7.7</ecNumber>
    </submittedName>
</protein>
<dbReference type="Proteomes" id="UP001064933">
    <property type="component" value="Chromosome"/>
</dbReference>
<dbReference type="RefSeq" id="WP_261756465.1">
    <property type="nucleotide sequence ID" value="NZ_CP104562.2"/>
</dbReference>
<proteinExistence type="predicted"/>
<name>A0ABY6B069_9BURK</name>
<reference evidence="2" key="1">
    <citation type="submission" date="2022-10" db="EMBL/GenBank/DDBJ databases">
        <title>Characterization and whole genome sequencing of a new Roseateles species, isolated from fresh water.</title>
        <authorList>
            <person name="Guliayeva D.Y."/>
            <person name="Akhremchuk A.E."/>
            <person name="Sikolenko M.A."/>
            <person name="Valentovich L.N."/>
            <person name="Sidarenka A.V."/>
        </authorList>
    </citation>
    <scope>NUCLEOTIDE SEQUENCE</scope>
    <source>
        <strain evidence="2">BIM B-1768</strain>
    </source>
</reference>
<organism evidence="2 3">
    <name type="scientific">Roseateles amylovorans</name>
    <dbReference type="NCBI Taxonomy" id="2978473"/>
    <lineage>
        <taxon>Bacteria</taxon>
        <taxon>Pseudomonadati</taxon>
        <taxon>Pseudomonadota</taxon>
        <taxon>Betaproteobacteria</taxon>
        <taxon>Burkholderiales</taxon>
        <taxon>Sphaerotilaceae</taxon>
        <taxon>Roseateles</taxon>
    </lineage>
</organism>
<dbReference type="NCBIfam" id="TIGR00678">
    <property type="entry name" value="holB"/>
    <property type="match status" value="1"/>
</dbReference>
<evidence type="ECO:0000313" key="3">
    <source>
        <dbReference type="Proteomes" id="UP001064933"/>
    </source>
</evidence>
<evidence type="ECO:0000256" key="1">
    <source>
        <dbReference type="SAM" id="MobiDB-lite"/>
    </source>
</evidence>
<sequence length="357" mass="38335">MVTAAQVHASAHTDEATALAQDGTLPLPWLRDPLQQALTQGRSHALLLQGPAGVGQFDLAILLAQAWLCEARTGTDQPGCGHCPSCHLLRSRSHPDFQILLPDALKESLGYGAADSEGGEGTTKASKTKPSREIKIEAVRQMLSFAQISAARGKAKVVVVYPAEALNTVAANALLKTLEEPAELLRFVLASAAPQQLLPTIRSRCQPLQMALPARDAALQWLQGQGVASPEVLLDATGGRPQEALLWSEEGIAAKTWLELPRRIARGEAQALTDWPVPRAIAAMQRLVHDLMRIAHGAPPSFFPRDALPKLPAVRATLDQWARTLAQAARHAEHPLNAGLLMESLVAQGQQAMRPAR</sequence>
<dbReference type="InterPro" id="IPR004622">
    <property type="entry name" value="DNA_pol_HolB"/>
</dbReference>
<keyword evidence="2" id="KW-0808">Transferase</keyword>
<dbReference type="SUPFAM" id="SSF52540">
    <property type="entry name" value="P-loop containing nucleoside triphosphate hydrolases"/>
    <property type="match status" value="1"/>
</dbReference>
<dbReference type="InterPro" id="IPR027417">
    <property type="entry name" value="P-loop_NTPase"/>
</dbReference>
<dbReference type="Pfam" id="PF13177">
    <property type="entry name" value="DNA_pol3_delta2"/>
    <property type="match status" value="1"/>
</dbReference>
<dbReference type="InterPro" id="IPR050238">
    <property type="entry name" value="DNA_Rep/Repair_Clamp_Loader"/>
</dbReference>
<dbReference type="EMBL" id="CP104562">
    <property type="protein sequence ID" value="UXH76730.1"/>
    <property type="molecule type" value="Genomic_DNA"/>
</dbReference>
<dbReference type="PANTHER" id="PTHR11669:SF8">
    <property type="entry name" value="DNA POLYMERASE III SUBUNIT DELTA"/>
    <property type="match status" value="1"/>
</dbReference>
<gene>
    <name evidence="2" type="primary">holB</name>
    <name evidence="2" type="ORF">N4261_17025</name>
</gene>
<accession>A0ABY6B069</accession>
<dbReference type="PANTHER" id="PTHR11669">
    <property type="entry name" value="REPLICATION FACTOR C / DNA POLYMERASE III GAMMA-TAU SUBUNIT"/>
    <property type="match status" value="1"/>
</dbReference>